<evidence type="ECO:0000259" key="1">
    <source>
        <dbReference type="PROSITE" id="PS50904"/>
    </source>
</evidence>
<dbReference type="PROSITE" id="PS50904">
    <property type="entry name" value="PRELI_MSF1"/>
    <property type="match status" value="1"/>
</dbReference>
<accession>A0A443SJL2</accession>
<dbReference type="AlphaFoldDB" id="A0A443SJL2"/>
<comment type="caution">
    <text evidence="2">The sequence shown here is derived from an EMBL/GenBank/DDBJ whole genome shotgun (WGS) entry which is preliminary data.</text>
</comment>
<dbReference type="InterPro" id="IPR037365">
    <property type="entry name" value="Slowmo/Ups"/>
</dbReference>
<dbReference type="PANTHER" id="PTHR11158">
    <property type="entry name" value="MSF1/PX19 RELATED"/>
    <property type="match status" value="1"/>
</dbReference>
<name>A0A443SJL2_9ACAR</name>
<dbReference type="STRING" id="299467.A0A443SJL2"/>
<reference evidence="2 3" key="1">
    <citation type="journal article" date="2018" name="Gigascience">
        <title>Genomes of trombidid mites reveal novel predicted allergens and laterally-transferred genes associated with secondary metabolism.</title>
        <authorList>
            <person name="Dong X."/>
            <person name="Chaisiri K."/>
            <person name="Xia D."/>
            <person name="Armstrong S.D."/>
            <person name="Fang Y."/>
            <person name="Donnelly M.J."/>
            <person name="Kadowaki T."/>
            <person name="McGarry J.W."/>
            <person name="Darby A.C."/>
            <person name="Makepeace B.L."/>
        </authorList>
    </citation>
    <scope>NUCLEOTIDE SEQUENCE [LARGE SCALE GENOMIC DNA]</scope>
    <source>
        <strain evidence="2">UoL-UT</strain>
    </source>
</reference>
<protein>
    <submittedName>
        <fullName evidence="2">Protein slowmo-like protein</fullName>
    </submittedName>
</protein>
<evidence type="ECO:0000313" key="3">
    <source>
        <dbReference type="Proteomes" id="UP000288716"/>
    </source>
</evidence>
<proteinExistence type="predicted"/>
<dbReference type="OrthoDB" id="407630at2759"/>
<gene>
    <name evidence="2" type="ORF">B4U80_01807</name>
</gene>
<dbReference type="EMBL" id="NCKV01001823">
    <property type="protein sequence ID" value="RWS27717.1"/>
    <property type="molecule type" value="Genomic_DNA"/>
</dbReference>
<evidence type="ECO:0000313" key="2">
    <source>
        <dbReference type="EMBL" id="RWS27717.1"/>
    </source>
</evidence>
<sequence length="207" mass="23470">MKIWTSEHIFSHPWETVVTAAWRKYPNPMNPAVVGIDVVDRNVQNGVLKTHRLICMEWGLPQWAIRILGADKTCFASEHSEVDPTKKIMTMQSKNLTFCNEISIMEKLTYSPHPMKPESTLLKQEAVITVHGVPLSSYFEDFISKTVSVNANKGRLAMEWVIGKINSEVHELTNKTVKSVDELTASAKRCISEDLKSPQFHFQTRGS</sequence>
<dbReference type="VEuPathDB" id="VectorBase:LDEU004324"/>
<dbReference type="Proteomes" id="UP000288716">
    <property type="component" value="Unassembled WGS sequence"/>
</dbReference>
<dbReference type="Pfam" id="PF04707">
    <property type="entry name" value="PRELI"/>
    <property type="match status" value="1"/>
</dbReference>
<keyword evidence="3" id="KW-1185">Reference proteome</keyword>
<organism evidence="2 3">
    <name type="scientific">Leptotrombidium deliense</name>
    <dbReference type="NCBI Taxonomy" id="299467"/>
    <lineage>
        <taxon>Eukaryota</taxon>
        <taxon>Metazoa</taxon>
        <taxon>Ecdysozoa</taxon>
        <taxon>Arthropoda</taxon>
        <taxon>Chelicerata</taxon>
        <taxon>Arachnida</taxon>
        <taxon>Acari</taxon>
        <taxon>Acariformes</taxon>
        <taxon>Trombidiformes</taxon>
        <taxon>Prostigmata</taxon>
        <taxon>Anystina</taxon>
        <taxon>Parasitengona</taxon>
        <taxon>Trombiculoidea</taxon>
        <taxon>Trombiculidae</taxon>
        <taxon>Leptotrombidium</taxon>
    </lineage>
</organism>
<feature type="domain" description="PRELI/MSF1" evidence="1">
    <location>
        <begin position="1"/>
        <end position="170"/>
    </location>
</feature>
<dbReference type="GO" id="GO:0005758">
    <property type="term" value="C:mitochondrial intermembrane space"/>
    <property type="evidence" value="ECO:0007669"/>
    <property type="project" value="InterPro"/>
</dbReference>
<dbReference type="InterPro" id="IPR006797">
    <property type="entry name" value="PRELI/MSF1_dom"/>
</dbReference>